<proteinExistence type="predicted"/>
<dbReference type="AlphaFoldDB" id="A0AAW3B0S2"/>
<gene>
    <name evidence="1" type="ORF">Q4I31_000103</name>
</gene>
<dbReference type="EMBL" id="JBAMZK010000001">
    <property type="protein sequence ID" value="KAL0514974.1"/>
    <property type="molecule type" value="Genomic_DNA"/>
</dbReference>
<dbReference type="Proteomes" id="UP001500131">
    <property type="component" value="Unassembled WGS sequence"/>
</dbReference>
<reference evidence="1 2" key="1">
    <citation type="submission" date="2024-02" db="EMBL/GenBank/DDBJ databases">
        <title>FIRST GENOME SEQUENCES OF Leishmania (Viannia) shawi, Leishmania (Viannia) lindenbergi AND Leishmania (Viannia) utingensis.</title>
        <authorList>
            <person name="Resadore F."/>
            <person name="Custodio M.G.F."/>
            <person name="Boite M.C."/>
            <person name="Cupolillo E."/>
            <person name="Ferreira G.E.M."/>
        </authorList>
    </citation>
    <scope>NUCLEOTIDE SEQUENCE [LARGE SCALE GENOMIC DNA]</scope>
    <source>
        <strain evidence="1 2">MHOM/BR/1966/M15733</strain>
    </source>
</reference>
<evidence type="ECO:0000313" key="1">
    <source>
        <dbReference type="EMBL" id="KAL0514974.1"/>
    </source>
</evidence>
<name>A0AAW3B0S2_9TRYP</name>
<sequence>MGPEVVGWDAMPAVQWVRNVKRTPAYDMAEADGVPVYRIEYKYWAHRPKGGSDECRDEGLCAVPWA</sequence>
<comment type="caution">
    <text evidence="1">The sequence shown here is derived from an EMBL/GenBank/DDBJ whole genome shotgun (WGS) entry which is preliminary data.</text>
</comment>
<keyword evidence="2" id="KW-1185">Reference proteome</keyword>
<organism evidence="1 2">
    <name type="scientific">Leishmania lindenbergi</name>
    <dbReference type="NCBI Taxonomy" id="651832"/>
    <lineage>
        <taxon>Eukaryota</taxon>
        <taxon>Discoba</taxon>
        <taxon>Euglenozoa</taxon>
        <taxon>Kinetoplastea</taxon>
        <taxon>Metakinetoplastina</taxon>
        <taxon>Trypanosomatida</taxon>
        <taxon>Trypanosomatidae</taxon>
        <taxon>Leishmaniinae</taxon>
        <taxon>Leishmania</taxon>
    </lineage>
</organism>
<accession>A0AAW3B0S2</accession>
<evidence type="ECO:0000313" key="2">
    <source>
        <dbReference type="Proteomes" id="UP001500131"/>
    </source>
</evidence>
<protein>
    <submittedName>
        <fullName evidence="1">Uncharacterized protein</fullName>
    </submittedName>
</protein>